<dbReference type="OrthoDB" id="7860307at2"/>
<dbReference type="Gene3D" id="3.30.530.20">
    <property type="match status" value="1"/>
</dbReference>
<reference evidence="1 2" key="1">
    <citation type="submission" date="2016-10" db="EMBL/GenBank/DDBJ databases">
        <authorList>
            <person name="de Groot N.N."/>
        </authorList>
    </citation>
    <scope>NUCLEOTIDE SEQUENCE [LARGE SCALE GENOMIC DNA]</scope>
    <source>
        <strain evidence="1 2">DSM 16213</strain>
    </source>
</reference>
<dbReference type="AlphaFoldDB" id="A0A1H8AYK2"/>
<dbReference type="SUPFAM" id="SSF55961">
    <property type="entry name" value="Bet v1-like"/>
    <property type="match status" value="1"/>
</dbReference>
<organism evidence="1 2">
    <name type="scientific">Loktanella fryxellensis</name>
    <dbReference type="NCBI Taxonomy" id="245187"/>
    <lineage>
        <taxon>Bacteria</taxon>
        <taxon>Pseudomonadati</taxon>
        <taxon>Pseudomonadota</taxon>
        <taxon>Alphaproteobacteria</taxon>
        <taxon>Rhodobacterales</taxon>
        <taxon>Roseobacteraceae</taxon>
        <taxon>Loktanella</taxon>
    </lineage>
</organism>
<dbReference type="STRING" id="245187.SAMN04488003_10464"/>
<dbReference type="RefSeq" id="WP_089899427.1">
    <property type="nucleotide sequence ID" value="NZ_FOCI01000004.1"/>
</dbReference>
<keyword evidence="2" id="KW-1185">Reference proteome</keyword>
<gene>
    <name evidence="1" type="ORF">SAMN04488003_10464</name>
</gene>
<name>A0A1H8AYK2_9RHOB</name>
<evidence type="ECO:0000313" key="1">
    <source>
        <dbReference type="EMBL" id="SEM74858.1"/>
    </source>
</evidence>
<proteinExistence type="predicted"/>
<dbReference type="CDD" id="cd07812">
    <property type="entry name" value="SRPBCC"/>
    <property type="match status" value="1"/>
</dbReference>
<dbReference type="InterPro" id="IPR023393">
    <property type="entry name" value="START-like_dom_sf"/>
</dbReference>
<dbReference type="EMBL" id="FOCI01000004">
    <property type="protein sequence ID" value="SEM74858.1"/>
    <property type="molecule type" value="Genomic_DNA"/>
</dbReference>
<dbReference type="Proteomes" id="UP000199585">
    <property type="component" value="Unassembled WGS sequence"/>
</dbReference>
<dbReference type="InterPro" id="IPR019587">
    <property type="entry name" value="Polyketide_cyclase/dehydratase"/>
</dbReference>
<evidence type="ECO:0000313" key="2">
    <source>
        <dbReference type="Proteomes" id="UP000199585"/>
    </source>
</evidence>
<dbReference type="Pfam" id="PF10604">
    <property type="entry name" value="Polyketide_cyc2"/>
    <property type="match status" value="1"/>
</dbReference>
<sequence>MKFSAREDIEAPIQQVYARVTDFAGYERQMLRRGADVKRLDTGQPVVVGSAWDATFTYRGRERRVQARIARLDAPTDLVVSIVANGLDGATTVELVALSPKRTRLSVTIELSARSIPARLLLQSLKLAKSNLTARFKKRVSEFAKSVEGPATGNP</sequence>
<accession>A0A1H8AYK2</accession>
<protein>
    <submittedName>
        <fullName evidence="1">Polyketide cyclase / dehydrase and lipid transport</fullName>
    </submittedName>
</protein>